<feature type="transmembrane region" description="Helical" evidence="8">
    <location>
        <begin position="170"/>
        <end position="192"/>
    </location>
</feature>
<feature type="transmembrane region" description="Helical" evidence="8">
    <location>
        <begin position="225"/>
        <end position="250"/>
    </location>
</feature>
<comment type="subcellular location">
    <subcellularLocation>
        <location evidence="1">Cell membrane</location>
        <topology evidence="1">Multi-pass membrane protein</topology>
    </subcellularLocation>
</comment>
<dbReference type="PANTHER" id="PTHR36838:SF4">
    <property type="entry name" value="AUXIN EFFLUX CARRIER FAMILY PROTEIN"/>
    <property type="match status" value="1"/>
</dbReference>
<evidence type="ECO:0000256" key="2">
    <source>
        <dbReference type="ARBA" id="ARBA00010145"/>
    </source>
</evidence>
<evidence type="ECO:0000256" key="8">
    <source>
        <dbReference type="SAM" id="Phobius"/>
    </source>
</evidence>
<organism evidence="9 10">
    <name type="scientific">Ancylobacter mangrovi</name>
    <dbReference type="NCBI Taxonomy" id="2972472"/>
    <lineage>
        <taxon>Bacteria</taxon>
        <taxon>Pseudomonadati</taxon>
        <taxon>Pseudomonadota</taxon>
        <taxon>Alphaproteobacteria</taxon>
        <taxon>Hyphomicrobiales</taxon>
        <taxon>Xanthobacteraceae</taxon>
        <taxon>Ancylobacter</taxon>
    </lineage>
</organism>
<evidence type="ECO:0000313" key="9">
    <source>
        <dbReference type="EMBL" id="MCS0496645.1"/>
    </source>
</evidence>
<keyword evidence="4" id="KW-1003">Cell membrane</keyword>
<feature type="transmembrane region" description="Helical" evidence="8">
    <location>
        <begin position="62"/>
        <end position="83"/>
    </location>
</feature>
<feature type="transmembrane region" description="Helical" evidence="8">
    <location>
        <begin position="284"/>
        <end position="307"/>
    </location>
</feature>
<dbReference type="PANTHER" id="PTHR36838">
    <property type="entry name" value="AUXIN EFFLUX CARRIER FAMILY PROTEIN"/>
    <property type="match status" value="1"/>
</dbReference>
<comment type="similarity">
    <text evidence="2">Belongs to the auxin efflux carrier (TC 2.A.69) family.</text>
</comment>
<dbReference type="GO" id="GO:0055085">
    <property type="term" value="P:transmembrane transport"/>
    <property type="evidence" value="ECO:0007669"/>
    <property type="project" value="InterPro"/>
</dbReference>
<feature type="transmembrane region" description="Helical" evidence="8">
    <location>
        <begin position="198"/>
        <end position="218"/>
    </location>
</feature>
<keyword evidence="6 8" id="KW-1133">Transmembrane helix</keyword>
<evidence type="ECO:0000256" key="3">
    <source>
        <dbReference type="ARBA" id="ARBA00022448"/>
    </source>
</evidence>
<dbReference type="AlphaFoldDB" id="A0A9X2PEX1"/>
<accession>A0A9X2PEX1</accession>
<keyword evidence="3" id="KW-0813">Transport</keyword>
<feature type="transmembrane region" description="Helical" evidence="8">
    <location>
        <begin position="34"/>
        <end position="50"/>
    </location>
</feature>
<keyword evidence="7 8" id="KW-0472">Membrane</keyword>
<comment type="caution">
    <text evidence="9">The sequence shown here is derived from an EMBL/GenBank/DDBJ whole genome shotgun (WGS) entry which is preliminary data.</text>
</comment>
<dbReference type="RefSeq" id="WP_258733802.1">
    <property type="nucleotide sequence ID" value="NZ_JANTHZ010000007.1"/>
</dbReference>
<evidence type="ECO:0000256" key="4">
    <source>
        <dbReference type="ARBA" id="ARBA00022475"/>
    </source>
</evidence>
<reference evidence="9" key="1">
    <citation type="submission" date="2022-08" db="EMBL/GenBank/DDBJ databases">
        <authorList>
            <person name="Li F."/>
        </authorList>
    </citation>
    <scope>NUCLEOTIDE SEQUENCE</scope>
    <source>
        <strain evidence="9">MQZ15Z-1</strain>
    </source>
</reference>
<protein>
    <submittedName>
        <fullName evidence="9">AEC family transporter</fullName>
    </submittedName>
</protein>
<keyword evidence="10" id="KW-1185">Reference proteome</keyword>
<sequence>MTGVLGALVPVFLIIALGQILKRSLLPEDSHWVALERLTYFILFPALLIVSISRAELGNVKVFQVSVSLLGAIALFSALLVVMREPICRGLRLMGPGYTSVVQGSLRWNSYIALAVSGSLTGTAGLAVAAVGLAVMIPTLNTISVAVLARHGEGAAGGNRAMLIQIVRNPFIWSCALGGLINLLHIHVPAVIFDFGDILGRASLALGLLVVGAGLRLADLRRPRGATWLTSAVKLIGVPLVAILIGWTLGLTDVDLLIVAVASSVPSAPNGYVLARQMGGDAPLLAQMLTVQTVLAAVTMPAIIAAVSHLGG</sequence>
<dbReference type="InterPro" id="IPR038770">
    <property type="entry name" value="Na+/solute_symporter_sf"/>
</dbReference>
<name>A0A9X2PEX1_9HYPH</name>
<dbReference type="GO" id="GO:0005886">
    <property type="term" value="C:plasma membrane"/>
    <property type="evidence" value="ECO:0007669"/>
    <property type="project" value="UniProtKB-SubCell"/>
</dbReference>
<evidence type="ECO:0000256" key="7">
    <source>
        <dbReference type="ARBA" id="ARBA00023136"/>
    </source>
</evidence>
<evidence type="ECO:0000256" key="6">
    <source>
        <dbReference type="ARBA" id="ARBA00022989"/>
    </source>
</evidence>
<dbReference type="Gene3D" id="1.20.1530.20">
    <property type="match status" value="1"/>
</dbReference>
<keyword evidence="5 8" id="KW-0812">Transmembrane</keyword>
<gene>
    <name evidence="9" type="ORF">NVS89_16205</name>
</gene>
<dbReference type="EMBL" id="JANTHZ010000007">
    <property type="protein sequence ID" value="MCS0496645.1"/>
    <property type="molecule type" value="Genomic_DNA"/>
</dbReference>
<dbReference type="Proteomes" id="UP001151088">
    <property type="component" value="Unassembled WGS sequence"/>
</dbReference>
<evidence type="ECO:0000256" key="5">
    <source>
        <dbReference type="ARBA" id="ARBA00022692"/>
    </source>
</evidence>
<dbReference type="Pfam" id="PF03547">
    <property type="entry name" value="Mem_trans"/>
    <property type="match status" value="1"/>
</dbReference>
<dbReference type="InterPro" id="IPR004776">
    <property type="entry name" value="Mem_transp_PIN-like"/>
</dbReference>
<evidence type="ECO:0000313" key="10">
    <source>
        <dbReference type="Proteomes" id="UP001151088"/>
    </source>
</evidence>
<evidence type="ECO:0000256" key="1">
    <source>
        <dbReference type="ARBA" id="ARBA00004651"/>
    </source>
</evidence>
<proteinExistence type="inferred from homology"/>